<evidence type="ECO:0000256" key="3">
    <source>
        <dbReference type="ARBA" id="ARBA00022692"/>
    </source>
</evidence>
<organism evidence="8 9">
    <name type="scientific">Oceanobacter antarcticus</name>
    <dbReference type="NCBI Taxonomy" id="3133425"/>
    <lineage>
        <taxon>Bacteria</taxon>
        <taxon>Pseudomonadati</taxon>
        <taxon>Pseudomonadota</taxon>
        <taxon>Gammaproteobacteria</taxon>
        <taxon>Oceanospirillales</taxon>
        <taxon>Oceanospirillaceae</taxon>
        <taxon>Oceanobacter</taxon>
    </lineage>
</organism>
<feature type="transmembrane region" description="Helical" evidence="6">
    <location>
        <begin position="45"/>
        <end position="68"/>
    </location>
</feature>
<comment type="subcellular location">
    <subcellularLocation>
        <location evidence="1">Cell membrane</location>
        <topology evidence="1">Multi-pass membrane protein</topology>
    </subcellularLocation>
</comment>
<evidence type="ECO:0000256" key="1">
    <source>
        <dbReference type="ARBA" id="ARBA00004651"/>
    </source>
</evidence>
<evidence type="ECO:0000313" key="9">
    <source>
        <dbReference type="Proteomes" id="UP001620597"/>
    </source>
</evidence>
<comment type="caution">
    <text evidence="8">The sequence shown here is derived from an EMBL/GenBank/DDBJ whole genome shotgun (WGS) entry which is preliminary data.</text>
</comment>
<evidence type="ECO:0000256" key="2">
    <source>
        <dbReference type="ARBA" id="ARBA00022475"/>
    </source>
</evidence>
<dbReference type="SUPFAM" id="SSF103481">
    <property type="entry name" value="Multidrug resistance efflux transporter EmrE"/>
    <property type="match status" value="2"/>
</dbReference>
<keyword evidence="9" id="KW-1185">Reference proteome</keyword>
<reference evidence="8 9" key="1">
    <citation type="submission" date="2024-03" db="EMBL/GenBank/DDBJ databases">
        <title>High-quality draft genome sequence of Oceanobacter sp. wDCs-4.</title>
        <authorList>
            <person name="Dong C."/>
        </authorList>
    </citation>
    <scope>NUCLEOTIDE SEQUENCE [LARGE SCALE GENOMIC DNA]</scope>
    <source>
        <strain evidence="9">wDCs-4</strain>
    </source>
</reference>
<keyword evidence="2" id="KW-1003">Cell membrane</keyword>
<feature type="transmembrane region" description="Helical" evidence="6">
    <location>
        <begin position="271"/>
        <end position="290"/>
    </location>
</feature>
<sequence>MTARYSSAATQNDQRFGLIIALCAATLFSTKPILIKWLYSLGVEVLPLIWLRMAMALPFYLIMGYLAWARLASKPATRHLLKAASIGLLGYYLSSVLDLYGLQYVSAQLERLVLYAYPSMVVILGMLFFGQTFKAAIILPLLITYGGLTLMYGHDMDMLAAVPGVNNDQLMMGAGLVFSAALTFACYLLFSKNSIRQLGSILFTCIAMTSATLAILVHQRVDSWLTGVDYPLVPEYSATIWLGIAALAIIATVLPSFLISAAIARIGPERTSMSGTIGPVATTALAVIFLGESLSLLSIAGMALVVFGVWRLSQIK</sequence>
<keyword evidence="5 6" id="KW-0472">Membrane</keyword>
<gene>
    <name evidence="8" type="ORF">WG929_13835</name>
</gene>
<dbReference type="PANTHER" id="PTHR32322:SF18">
    <property type="entry name" value="S-ADENOSYLMETHIONINE_S-ADENOSYLHOMOCYSTEINE TRANSPORTER"/>
    <property type="match status" value="1"/>
</dbReference>
<feature type="transmembrane region" description="Helical" evidence="6">
    <location>
        <begin position="16"/>
        <end position="39"/>
    </location>
</feature>
<proteinExistence type="predicted"/>
<dbReference type="Gene3D" id="1.10.3730.20">
    <property type="match status" value="1"/>
</dbReference>
<feature type="transmembrane region" description="Helical" evidence="6">
    <location>
        <begin position="112"/>
        <end position="129"/>
    </location>
</feature>
<feature type="transmembrane region" description="Helical" evidence="6">
    <location>
        <begin position="238"/>
        <end position="259"/>
    </location>
</feature>
<feature type="transmembrane region" description="Helical" evidence="6">
    <location>
        <begin position="80"/>
        <end position="100"/>
    </location>
</feature>
<dbReference type="InterPro" id="IPR050638">
    <property type="entry name" value="AA-Vitamin_Transporters"/>
</dbReference>
<evidence type="ECO:0000256" key="4">
    <source>
        <dbReference type="ARBA" id="ARBA00022989"/>
    </source>
</evidence>
<name>A0ABW8NKI7_9GAMM</name>
<feature type="domain" description="EamA" evidence="7">
    <location>
        <begin position="16"/>
        <end position="152"/>
    </location>
</feature>
<accession>A0ABW8NKI7</accession>
<feature type="transmembrane region" description="Helical" evidence="6">
    <location>
        <begin position="170"/>
        <end position="190"/>
    </location>
</feature>
<dbReference type="EMBL" id="JBBKTX010000017">
    <property type="protein sequence ID" value="MFK4753491.1"/>
    <property type="molecule type" value="Genomic_DNA"/>
</dbReference>
<evidence type="ECO:0000256" key="6">
    <source>
        <dbReference type="SAM" id="Phobius"/>
    </source>
</evidence>
<keyword evidence="4 6" id="KW-1133">Transmembrane helix</keyword>
<evidence type="ECO:0000259" key="7">
    <source>
        <dbReference type="Pfam" id="PF00892"/>
    </source>
</evidence>
<evidence type="ECO:0000256" key="5">
    <source>
        <dbReference type="ARBA" id="ARBA00023136"/>
    </source>
</evidence>
<dbReference type="RefSeq" id="WP_416206524.1">
    <property type="nucleotide sequence ID" value="NZ_JBBKTX010000017.1"/>
</dbReference>
<feature type="transmembrane region" description="Helical" evidence="6">
    <location>
        <begin position="197"/>
        <end position="218"/>
    </location>
</feature>
<feature type="transmembrane region" description="Helical" evidence="6">
    <location>
        <begin position="296"/>
        <end position="313"/>
    </location>
</feature>
<feature type="transmembrane region" description="Helical" evidence="6">
    <location>
        <begin position="136"/>
        <end position="154"/>
    </location>
</feature>
<dbReference type="InterPro" id="IPR000620">
    <property type="entry name" value="EamA_dom"/>
</dbReference>
<evidence type="ECO:0000313" key="8">
    <source>
        <dbReference type="EMBL" id="MFK4753491.1"/>
    </source>
</evidence>
<dbReference type="InterPro" id="IPR037185">
    <property type="entry name" value="EmrE-like"/>
</dbReference>
<dbReference type="Proteomes" id="UP001620597">
    <property type="component" value="Unassembled WGS sequence"/>
</dbReference>
<feature type="domain" description="EamA" evidence="7">
    <location>
        <begin position="172"/>
        <end position="310"/>
    </location>
</feature>
<dbReference type="Pfam" id="PF00892">
    <property type="entry name" value="EamA"/>
    <property type="match status" value="2"/>
</dbReference>
<protein>
    <submittedName>
        <fullName evidence="8">DMT family transporter</fullName>
    </submittedName>
</protein>
<dbReference type="PANTHER" id="PTHR32322">
    <property type="entry name" value="INNER MEMBRANE TRANSPORTER"/>
    <property type="match status" value="1"/>
</dbReference>
<keyword evidence="3 6" id="KW-0812">Transmembrane</keyword>